<dbReference type="Pfam" id="PF13365">
    <property type="entry name" value="Trypsin_2"/>
    <property type="match status" value="1"/>
</dbReference>
<dbReference type="AlphaFoldDB" id="A0A7M1B3H7"/>
<evidence type="ECO:0000313" key="1">
    <source>
        <dbReference type="EMBL" id="QOP44056.1"/>
    </source>
</evidence>
<dbReference type="PANTHER" id="PTHR22939:SF129">
    <property type="entry name" value="SERINE PROTEASE HTRA2, MITOCHONDRIAL"/>
    <property type="match status" value="1"/>
</dbReference>
<dbReference type="PRINTS" id="PR00834">
    <property type="entry name" value="PROTEASES2C"/>
</dbReference>
<dbReference type="Gene3D" id="3.30.1460.10">
    <property type="match status" value="1"/>
</dbReference>
<organism evidence="1 2">
    <name type="scientific">Sulfurimonas sediminis</name>
    <dbReference type="NCBI Taxonomy" id="2590020"/>
    <lineage>
        <taxon>Bacteria</taxon>
        <taxon>Pseudomonadati</taxon>
        <taxon>Campylobacterota</taxon>
        <taxon>Epsilonproteobacteria</taxon>
        <taxon>Campylobacterales</taxon>
        <taxon>Sulfurimonadaceae</taxon>
        <taxon>Sulfurimonas</taxon>
    </lineage>
</organism>
<accession>A0A7M1B3H7</accession>
<dbReference type="SUPFAM" id="SSF50494">
    <property type="entry name" value="Trypsin-like serine proteases"/>
    <property type="match status" value="1"/>
</dbReference>
<dbReference type="EMBL" id="CP041235">
    <property type="protein sequence ID" value="QOP44056.1"/>
    <property type="molecule type" value="Genomic_DNA"/>
</dbReference>
<dbReference type="GO" id="GO:0006508">
    <property type="term" value="P:proteolysis"/>
    <property type="evidence" value="ECO:0007669"/>
    <property type="project" value="UniProtKB-KW"/>
</dbReference>
<gene>
    <name evidence="1" type="ORF">FJR45_08910</name>
</gene>
<proteinExistence type="predicted"/>
<dbReference type="Proteomes" id="UP000593719">
    <property type="component" value="Chromosome"/>
</dbReference>
<reference evidence="1 2" key="1">
    <citation type="submission" date="2019-06" db="EMBL/GenBank/DDBJ databases">
        <title>Sulfurimonas gotlandica sp. nov., a chemoautotrophic and psychrotolerant epsilonproteobacterium isolated from a pelagic redoxcline, and an emended description of the genus Sulfurimonas.</title>
        <authorList>
            <person name="Wang S."/>
            <person name="Jiang L."/>
            <person name="Shao Z."/>
        </authorList>
    </citation>
    <scope>NUCLEOTIDE SEQUENCE [LARGE SCALE GENOMIC DNA]</scope>
    <source>
        <strain evidence="1 2">S2-6</strain>
    </source>
</reference>
<keyword evidence="2" id="KW-1185">Reference proteome</keyword>
<dbReference type="InterPro" id="IPR001940">
    <property type="entry name" value="Peptidase_S1C"/>
</dbReference>
<name>A0A7M1B3H7_9BACT</name>
<dbReference type="SUPFAM" id="SSF69635">
    <property type="entry name" value="Type III secretory system chaperone-like"/>
    <property type="match status" value="1"/>
</dbReference>
<evidence type="ECO:0000313" key="2">
    <source>
        <dbReference type="Proteomes" id="UP000593719"/>
    </source>
</evidence>
<keyword evidence="1" id="KW-0645">Protease</keyword>
<dbReference type="InterPro" id="IPR009003">
    <property type="entry name" value="Peptidase_S1_PA"/>
</dbReference>
<dbReference type="Gene3D" id="2.40.10.120">
    <property type="match status" value="1"/>
</dbReference>
<dbReference type="KEGG" id="ssei:FJR45_08910"/>
<protein>
    <submittedName>
        <fullName evidence="1">Trypsin-like serine protease</fullName>
    </submittedName>
</protein>
<dbReference type="GO" id="GO:0004252">
    <property type="term" value="F:serine-type endopeptidase activity"/>
    <property type="evidence" value="ECO:0007669"/>
    <property type="project" value="InterPro"/>
</dbReference>
<sequence>MNTQTLLETYIENIIQIMTPYGSGTGFIIDNLIITNSHVCSGLREVVIKAEHFERSIAKVIYDDPYYDLAFIKYEFKQPKNPLKLAKSNVENGDTTIAIGHPYGLNYTATEGIVSRAARLMGDLEYIQIDAAINPGNSGGPLLNDKGEVTGVNTFIIQNANNLGFALPVHYLQDALTAFKQLGVENVIKCPSCKNLIQEKDIKNDYCPKCGVELEIARLRRKGYTPIGPTKLIEDILESLGINVTLARRSQSSWRIDKGTARININYYENGIIIGDAKLCGIPKENIEKMYDFLLQENNKLSYLQFSINENSVYLSYLVVDSSLTKEEGKTAIEKLIKDANKYDNILINKYGALRQKKDTED</sequence>
<dbReference type="RefSeq" id="WP_193150227.1">
    <property type="nucleotide sequence ID" value="NZ_CP041235.1"/>
</dbReference>
<dbReference type="CDD" id="cd17036">
    <property type="entry name" value="T3SC_YbjN-like_1"/>
    <property type="match status" value="1"/>
</dbReference>
<dbReference type="PANTHER" id="PTHR22939">
    <property type="entry name" value="SERINE PROTEASE FAMILY S1C HTRA-RELATED"/>
    <property type="match status" value="1"/>
</dbReference>
<keyword evidence="1" id="KW-0378">Hydrolase</keyword>